<reference evidence="8" key="2">
    <citation type="submission" date="2015-08" db="UniProtKB">
        <authorList>
            <consortium name="WormBaseParasite"/>
        </authorList>
    </citation>
    <scope>IDENTIFICATION</scope>
</reference>
<accession>A0A0K0F4V1</accession>
<comment type="similarity">
    <text evidence="2">Belongs to the prokaryotic/mitochondrial release factor family. Mitochondrion-specific ribosomal protein mL62 subfamily.</text>
</comment>
<evidence type="ECO:0000313" key="8">
    <source>
        <dbReference type="WBParaSite" id="SVE_0384100.1"/>
    </source>
</evidence>
<feature type="domain" description="Prokaryotic-type class I peptide chain release factors" evidence="6">
    <location>
        <begin position="38"/>
        <end position="54"/>
    </location>
</feature>
<dbReference type="PROSITE" id="PS00745">
    <property type="entry name" value="RF_PROK_I"/>
    <property type="match status" value="1"/>
</dbReference>
<name>A0A0K0F4V1_STRVS</name>
<dbReference type="WBParaSite" id="SVE_0384100.1">
    <property type="protein sequence ID" value="SVE_0384100.1"/>
    <property type="gene ID" value="SVE_0384100"/>
</dbReference>
<dbReference type="GO" id="GO:0004045">
    <property type="term" value="F:peptidyl-tRNA hydrolase activity"/>
    <property type="evidence" value="ECO:0007669"/>
    <property type="project" value="UniProtKB-EC"/>
</dbReference>
<evidence type="ECO:0000256" key="5">
    <source>
        <dbReference type="SAM" id="MobiDB-lite"/>
    </source>
</evidence>
<dbReference type="Proteomes" id="UP000035680">
    <property type="component" value="Unassembled WGS sequence"/>
</dbReference>
<dbReference type="SUPFAM" id="SSF110916">
    <property type="entry name" value="Peptidyl-tRNA hydrolase domain-like"/>
    <property type="match status" value="1"/>
</dbReference>
<evidence type="ECO:0000313" key="7">
    <source>
        <dbReference type="Proteomes" id="UP000035680"/>
    </source>
</evidence>
<dbReference type="GO" id="GO:0005762">
    <property type="term" value="C:mitochondrial large ribosomal subunit"/>
    <property type="evidence" value="ECO:0007669"/>
    <property type="project" value="TreeGrafter"/>
</dbReference>
<evidence type="ECO:0000259" key="6">
    <source>
        <dbReference type="PROSITE" id="PS00745"/>
    </source>
</evidence>
<dbReference type="GO" id="GO:0070126">
    <property type="term" value="P:mitochondrial translational termination"/>
    <property type="evidence" value="ECO:0007669"/>
    <property type="project" value="TreeGrafter"/>
</dbReference>
<reference evidence="7" key="1">
    <citation type="submission" date="2014-07" db="EMBL/GenBank/DDBJ databases">
        <authorList>
            <person name="Martin A.A"/>
            <person name="De Silva N."/>
        </authorList>
    </citation>
    <scope>NUCLEOTIDE SEQUENCE</scope>
</reference>
<dbReference type="Gene3D" id="3.30.160.20">
    <property type="match status" value="1"/>
</dbReference>
<dbReference type="PANTHER" id="PTHR11075:SF54">
    <property type="entry name" value="LARGE RIBOSOMAL SUBUNIT PROTEIN ML62"/>
    <property type="match status" value="1"/>
</dbReference>
<sequence length="164" mass="19610">MIKLNIFWKITRNLCYNVKNGSKILPITFRNVKKECVRSGGPGGQNVNQVATKVQLTCHIDDVCGITDELKEYVQEKHKFTKDGEIIVQSDKFRTQAENHEECYQKLYKIFEKYHKELEIINREPTKEEIEFLEKREIRRAKHRLEEKRRRSLKKQSRSSSYFD</sequence>
<evidence type="ECO:0000256" key="1">
    <source>
        <dbReference type="ARBA" id="ARBA00013260"/>
    </source>
</evidence>
<evidence type="ECO:0000256" key="2">
    <source>
        <dbReference type="ARBA" id="ARBA00038225"/>
    </source>
</evidence>
<dbReference type="GO" id="GO:0016150">
    <property type="term" value="F:translation release factor activity, codon nonspecific"/>
    <property type="evidence" value="ECO:0007669"/>
    <property type="project" value="TreeGrafter"/>
</dbReference>
<dbReference type="STRING" id="75913.A0A0K0F4V1"/>
<dbReference type="EC" id="3.1.1.29" evidence="1"/>
<organism evidence="7 8">
    <name type="scientific">Strongyloides venezuelensis</name>
    <name type="common">Threadworm</name>
    <dbReference type="NCBI Taxonomy" id="75913"/>
    <lineage>
        <taxon>Eukaryota</taxon>
        <taxon>Metazoa</taxon>
        <taxon>Ecdysozoa</taxon>
        <taxon>Nematoda</taxon>
        <taxon>Chromadorea</taxon>
        <taxon>Rhabditida</taxon>
        <taxon>Tylenchina</taxon>
        <taxon>Panagrolaimomorpha</taxon>
        <taxon>Strongyloidoidea</taxon>
        <taxon>Strongyloididae</taxon>
        <taxon>Strongyloides</taxon>
    </lineage>
</organism>
<proteinExistence type="inferred from homology"/>
<evidence type="ECO:0000256" key="3">
    <source>
        <dbReference type="ARBA" id="ARBA00039441"/>
    </source>
</evidence>
<keyword evidence="7" id="KW-1185">Reference proteome</keyword>
<dbReference type="AlphaFoldDB" id="A0A0K0F4V1"/>
<dbReference type="PANTHER" id="PTHR11075">
    <property type="entry name" value="PEPTIDE CHAIN RELEASE FACTOR"/>
    <property type="match status" value="1"/>
</dbReference>
<evidence type="ECO:0000256" key="4">
    <source>
        <dbReference type="ARBA" id="ARBA00041531"/>
    </source>
</evidence>
<dbReference type="InterPro" id="IPR000352">
    <property type="entry name" value="Pep_chain_release_fac_I"/>
</dbReference>
<dbReference type="InterPro" id="IPR052104">
    <property type="entry name" value="Mito_Release_Factor_mL62"/>
</dbReference>
<feature type="region of interest" description="Disordered" evidence="5">
    <location>
        <begin position="145"/>
        <end position="164"/>
    </location>
</feature>
<dbReference type="Pfam" id="PF00472">
    <property type="entry name" value="RF-1"/>
    <property type="match status" value="1"/>
</dbReference>
<protein>
    <recommendedName>
        <fullName evidence="3">Large ribosomal subunit protein mL62</fullName>
        <ecNumber evidence="1">3.1.1.29</ecNumber>
    </recommendedName>
    <alternativeName>
        <fullName evidence="4">Peptidyl-tRNA hydrolase ICT1, mitochondrial</fullName>
    </alternativeName>
</protein>